<keyword evidence="2" id="KW-0488">Methylation</keyword>
<dbReference type="PANTHER" id="PTHR30093">
    <property type="entry name" value="GENERAL SECRETION PATHWAY PROTEIN G"/>
    <property type="match status" value="1"/>
</dbReference>
<dbReference type="InterPro" id="IPR001082">
    <property type="entry name" value="Pilin"/>
</dbReference>
<evidence type="ECO:0000256" key="1">
    <source>
        <dbReference type="ARBA" id="ARBA00005233"/>
    </source>
</evidence>
<proteinExistence type="inferred from homology"/>
<name>A0ABY4ABI4_9BURK</name>
<dbReference type="Pfam" id="PF00114">
    <property type="entry name" value="Pilin"/>
    <property type="match status" value="1"/>
</dbReference>
<protein>
    <submittedName>
        <fullName evidence="5">Pilin</fullName>
    </submittedName>
</protein>
<dbReference type="Proteomes" id="UP000831532">
    <property type="component" value="Chromosome"/>
</dbReference>
<evidence type="ECO:0000256" key="3">
    <source>
        <dbReference type="RuleBase" id="RU000389"/>
    </source>
</evidence>
<keyword evidence="4" id="KW-0472">Membrane</keyword>
<dbReference type="InterPro" id="IPR045584">
    <property type="entry name" value="Pilin-like"/>
</dbReference>
<organism evidence="5 6">
    <name type="scientific">Massilia violaceinigra</name>
    <dbReference type="NCBI Taxonomy" id="2045208"/>
    <lineage>
        <taxon>Bacteria</taxon>
        <taxon>Pseudomonadati</taxon>
        <taxon>Pseudomonadota</taxon>
        <taxon>Betaproteobacteria</taxon>
        <taxon>Burkholderiales</taxon>
        <taxon>Oxalobacteraceae</taxon>
        <taxon>Telluria group</taxon>
        <taxon>Massilia</taxon>
    </lineage>
</organism>
<dbReference type="NCBIfam" id="TIGR02532">
    <property type="entry name" value="IV_pilin_GFxxxE"/>
    <property type="match status" value="1"/>
</dbReference>
<dbReference type="Pfam" id="PF07963">
    <property type="entry name" value="N_methyl"/>
    <property type="match status" value="1"/>
</dbReference>
<feature type="transmembrane region" description="Helical" evidence="4">
    <location>
        <begin position="12"/>
        <end position="34"/>
    </location>
</feature>
<dbReference type="SUPFAM" id="SSF54523">
    <property type="entry name" value="Pili subunits"/>
    <property type="match status" value="1"/>
</dbReference>
<keyword evidence="6" id="KW-1185">Reference proteome</keyword>
<comment type="similarity">
    <text evidence="1 3">Belongs to the N-Me-Phe pilin family.</text>
</comment>
<dbReference type="InterPro" id="IPR012902">
    <property type="entry name" value="N_methyl_site"/>
</dbReference>
<evidence type="ECO:0000256" key="4">
    <source>
        <dbReference type="SAM" id="Phobius"/>
    </source>
</evidence>
<dbReference type="PROSITE" id="PS00409">
    <property type="entry name" value="PROKAR_NTER_METHYL"/>
    <property type="match status" value="1"/>
</dbReference>
<dbReference type="PANTHER" id="PTHR30093:SF34">
    <property type="entry name" value="PREPILIN PEPTIDASE-DEPENDENT PROTEIN D"/>
    <property type="match status" value="1"/>
</dbReference>
<dbReference type="Gene3D" id="3.30.700.10">
    <property type="entry name" value="Glycoprotein, Type 4 Pilin"/>
    <property type="match status" value="1"/>
</dbReference>
<gene>
    <name evidence="5" type="ORF">INH39_07510</name>
</gene>
<dbReference type="RefSeq" id="WP_279401146.1">
    <property type="nucleotide sequence ID" value="NZ_CP063361.1"/>
</dbReference>
<evidence type="ECO:0000313" key="5">
    <source>
        <dbReference type="EMBL" id="UOD31530.1"/>
    </source>
</evidence>
<reference evidence="5 6" key="1">
    <citation type="submission" date="2020-10" db="EMBL/GenBank/DDBJ databases">
        <title>Genome analysis of Massilia species.</title>
        <authorList>
            <person name="Jung D.-H."/>
        </authorList>
    </citation>
    <scope>NUCLEOTIDE SEQUENCE [LARGE SCALE GENOMIC DNA]</scope>
    <source>
        <strain evidence="6">sipir</strain>
    </source>
</reference>
<keyword evidence="4" id="KW-1133">Transmembrane helix</keyword>
<evidence type="ECO:0000256" key="2">
    <source>
        <dbReference type="ARBA" id="ARBA00022481"/>
    </source>
</evidence>
<keyword evidence="4" id="KW-0812">Transmembrane</keyword>
<dbReference type="EMBL" id="CP063361">
    <property type="protein sequence ID" value="UOD31530.1"/>
    <property type="molecule type" value="Genomic_DNA"/>
</dbReference>
<accession>A0ABY4ABI4</accession>
<sequence>MRTLKNVQRGFTLIELMIVVAIIGILASIALPAYQEYVSRTQAVTGLAELTAGKVIVEMKLAEGITTALTNPEEIGLQSVTSRCDIAISIVADGDTTLICTLKGNANAMGSIITLTRTADSAVTAGHWTCTSNLPARVKPKDCQ</sequence>
<keyword evidence="3" id="KW-0281">Fimbrium</keyword>
<evidence type="ECO:0000313" key="6">
    <source>
        <dbReference type="Proteomes" id="UP000831532"/>
    </source>
</evidence>